<dbReference type="InterPro" id="IPR012334">
    <property type="entry name" value="Pectin_lyas_fold"/>
</dbReference>
<dbReference type="SMART" id="SM00710">
    <property type="entry name" value="PbH1"/>
    <property type="match status" value="7"/>
</dbReference>
<keyword evidence="6 8" id="KW-0326">Glycosidase</keyword>
<dbReference type="InterPro" id="IPR000743">
    <property type="entry name" value="Glyco_hydro_28"/>
</dbReference>
<name>A0A3L6D5R1_MAIZE</name>
<comment type="subcellular location">
    <subcellularLocation>
        <location evidence="1">Secreted</location>
        <location evidence="1">Cell wall</location>
    </subcellularLocation>
</comment>
<dbReference type="GO" id="GO:0005975">
    <property type="term" value="P:carbohydrate metabolic process"/>
    <property type="evidence" value="ECO:0007669"/>
    <property type="project" value="InterPro"/>
</dbReference>
<dbReference type="PANTHER" id="PTHR31375">
    <property type="match status" value="1"/>
</dbReference>
<dbReference type="Pfam" id="PF00295">
    <property type="entry name" value="Glyco_hydro_28"/>
    <property type="match status" value="1"/>
</dbReference>
<keyword evidence="7" id="KW-0961">Cell wall biogenesis/degradation</keyword>
<protein>
    <submittedName>
        <fullName evidence="11">Polygalacturonase</fullName>
    </submittedName>
</protein>
<evidence type="ECO:0000256" key="1">
    <source>
        <dbReference type="ARBA" id="ARBA00004191"/>
    </source>
</evidence>
<reference evidence="11 12" key="1">
    <citation type="journal article" date="2018" name="Nat. Genet.">
        <title>Extensive intraspecific gene order and gene structural variations between Mo17 and other maize genomes.</title>
        <authorList>
            <person name="Sun S."/>
            <person name="Zhou Y."/>
            <person name="Chen J."/>
            <person name="Shi J."/>
            <person name="Zhao H."/>
            <person name="Zhao H."/>
            <person name="Song W."/>
            <person name="Zhang M."/>
            <person name="Cui Y."/>
            <person name="Dong X."/>
            <person name="Liu H."/>
            <person name="Ma X."/>
            <person name="Jiao Y."/>
            <person name="Wang B."/>
            <person name="Wei X."/>
            <person name="Stein J.C."/>
            <person name="Glaubitz J.C."/>
            <person name="Lu F."/>
            <person name="Yu G."/>
            <person name="Liang C."/>
            <person name="Fengler K."/>
            <person name="Li B."/>
            <person name="Rafalski A."/>
            <person name="Schnable P.S."/>
            <person name="Ware D.H."/>
            <person name="Buckler E.S."/>
            <person name="Lai J."/>
        </authorList>
    </citation>
    <scope>NUCLEOTIDE SEQUENCE [LARGE SCALE GENOMIC DNA]</scope>
    <source>
        <strain evidence="12">cv. Missouri 17</strain>
        <tissue evidence="11">Seedling</tissue>
    </source>
</reference>
<keyword evidence="4" id="KW-0964">Secreted</keyword>
<comment type="caution">
    <text evidence="11">The sequence shown here is derived from an EMBL/GenBank/DDBJ whole genome shotgun (WGS) entry which is preliminary data.</text>
</comment>
<evidence type="ECO:0000256" key="7">
    <source>
        <dbReference type="ARBA" id="ARBA00023316"/>
    </source>
</evidence>
<dbReference type="EMBL" id="NCVQ01002000">
    <property type="protein sequence ID" value="PWZ03894.1"/>
    <property type="molecule type" value="Genomic_DNA"/>
</dbReference>
<keyword evidence="3" id="KW-0134">Cell wall</keyword>
<feature type="region of interest" description="Disordered" evidence="9">
    <location>
        <begin position="41"/>
        <end position="75"/>
    </location>
</feature>
<evidence type="ECO:0000256" key="3">
    <source>
        <dbReference type="ARBA" id="ARBA00022512"/>
    </source>
</evidence>
<feature type="signal peptide" evidence="10">
    <location>
        <begin position="1"/>
        <end position="30"/>
    </location>
</feature>
<dbReference type="InterPro" id="IPR011050">
    <property type="entry name" value="Pectin_lyase_fold/virulence"/>
</dbReference>
<evidence type="ECO:0000256" key="6">
    <source>
        <dbReference type="ARBA" id="ARBA00023295"/>
    </source>
</evidence>
<organism evidence="11 12">
    <name type="scientific">Zea mays</name>
    <name type="common">Maize</name>
    <dbReference type="NCBI Taxonomy" id="4577"/>
    <lineage>
        <taxon>Eukaryota</taxon>
        <taxon>Viridiplantae</taxon>
        <taxon>Streptophyta</taxon>
        <taxon>Embryophyta</taxon>
        <taxon>Tracheophyta</taxon>
        <taxon>Spermatophyta</taxon>
        <taxon>Magnoliopsida</taxon>
        <taxon>Liliopsida</taxon>
        <taxon>Poales</taxon>
        <taxon>Poaceae</taxon>
        <taxon>PACMAD clade</taxon>
        <taxon>Panicoideae</taxon>
        <taxon>Andropogonodae</taxon>
        <taxon>Andropogoneae</taxon>
        <taxon>Tripsacinae</taxon>
        <taxon>Zea</taxon>
    </lineage>
</organism>
<dbReference type="Gene3D" id="2.160.20.10">
    <property type="entry name" value="Single-stranded right-handed beta-helix, Pectin lyase-like"/>
    <property type="match status" value="1"/>
</dbReference>
<proteinExistence type="inferred from homology"/>
<feature type="compositionally biased region" description="Pro residues" evidence="9">
    <location>
        <begin position="49"/>
        <end position="74"/>
    </location>
</feature>
<gene>
    <name evidence="11" type="primary">At1g48100_5</name>
    <name evidence="11" type="ORF">Zm00014a_000227</name>
</gene>
<evidence type="ECO:0000256" key="8">
    <source>
        <dbReference type="RuleBase" id="RU361169"/>
    </source>
</evidence>
<dbReference type="SUPFAM" id="SSF51126">
    <property type="entry name" value="Pectin lyase-like"/>
    <property type="match status" value="1"/>
</dbReference>
<accession>A0A3L6D5R1</accession>
<evidence type="ECO:0000256" key="9">
    <source>
        <dbReference type="SAM" id="MobiDB-lite"/>
    </source>
</evidence>
<dbReference type="GO" id="GO:0071555">
    <property type="term" value="P:cell wall organization"/>
    <property type="evidence" value="ECO:0007669"/>
    <property type="project" value="UniProtKB-KW"/>
</dbReference>
<feature type="chain" id="PRO_5018150105" evidence="10">
    <location>
        <begin position="31"/>
        <end position="460"/>
    </location>
</feature>
<evidence type="ECO:0000256" key="10">
    <source>
        <dbReference type="SAM" id="SignalP"/>
    </source>
</evidence>
<sequence>MKGQSIQNVCLANNATFLSALLLLAVTTSGGPSLQCCLARSDENHRRPPPPPPGGPHHPPAAPVTLPPPPPPSPTFSVVDYGAVGDGVTDDTKASADIIPEASTVLVPASYVFLVGPIAFTGGDSCEPNVVFQVDGTILANTGSTAWRSGYATQWLEFKSVRGLTIQGCGVIDGQGSHWWSRNPLVDQGQTTTVRINYIDLKTLNPQALRVYQGDNLTVTGITIRSSPKFHLTLDTCRAVEVHGVTIASPGDSPNTDGIHLASSVGVSIHHTTIACGDDCVSIQAGCSDVSIRNVHCGPGHGISVGGLGKGGATATVSDVTVQDVTFNHTMTGVRIKTWQGGSGSVKNVRFSGVRVSAVKTPIVIDQYYCDHTACTNQTSAVAVAGAAYQGVAGTYTQRPVYLACSDAAPCSGIHLADIQLQPVKDSGYRVQGPFCWKAHGDEVRPVEPPVDCLITAGAP</sequence>
<dbReference type="AlphaFoldDB" id="A0A3L6D5R1"/>
<evidence type="ECO:0000256" key="5">
    <source>
        <dbReference type="ARBA" id="ARBA00022801"/>
    </source>
</evidence>
<evidence type="ECO:0000313" key="11">
    <source>
        <dbReference type="EMBL" id="PWZ03894.1"/>
    </source>
</evidence>
<evidence type="ECO:0000256" key="4">
    <source>
        <dbReference type="ARBA" id="ARBA00022525"/>
    </source>
</evidence>
<keyword evidence="10" id="KW-0732">Signal</keyword>
<evidence type="ECO:0000313" key="12">
    <source>
        <dbReference type="Proteomes" id="UP000251960"/>
    </source>
</evidence>
<dbReference type="ExpressionAtlas" id="A0A3L6D5R1">
    <property type="expression patterns" value="baseline and differential"/>
</dbReference>
<evidence type="ECO:0000256" key="2">
    <source>
        <dbReference type="ARBA" id="ARBA00008834"/>
    </source>
</evidence>
<keyword evidence="5 8" id="KW-0378">Hydrolase</keyword>
<dbReference type="Proteomes" id="UP000251960">
    <property type="component" value="Unassembled WGS sequence"/>
</dbReference>
<dbReference type="InterPro" id="IPR006626">
    <property type="entry name" value="PbH1"/>
</dbReference>
<dbReference type="GO" id="GO:0004650">
    <property type="term" value="F:polygalacturonase activity"/>
    <property type="evidence" value="ECO:0007669"/>
    <property type="project" value="InterPro"/>
</dbReference>
<comment type="similarity">
    <text evidence="2 8">Belongs to the glycosyl hydrolase 28 family.</text>
</comment>